<dbReference type="Gene3D" id="3.30.420.360">
    <property type="match status" value="1"/>
</dbReference>
<keyword evidence="5" id="KW-0863">Zinc-finger</keyword>
<evidence type="ECO:0000256" key="7">
    <source>
        <dbReference type="ARBA" id="ARBA00048220"/>
    </source>
</evidence>
<dbReference type="NCBIfam" id="TIGR00143">
    <property type="entry name" value="hypF"/>
    <property type="match status" value="1"/>
</dbReference>
<dbReference type="InterPro" id="IPR001792">
    <property type="entry name" value="Acylphosphatase-like_dom"/>
</dbReference>
<dbReference type="InterPro" id="IPR006070">
    <property type="entry name" value="Sua5-like_dom"/>
</dbReference>
<dbReference type="GO" id="GO:0008270">
    <property type="term" value="F:zinc ion binding"/>
    <property type="evidence" value="ECO:0007669"/>
    <property type="project" value="UniProtKB-KW"/>
</dbReference>
<dbReference type="UniPathway" id="UPA00335"/>
<dbReference type="Proteomes" id="UP000292958">
    <property type="component" value="Unassembled WGS sequence"/>
</dbReference>
<dbReference type="GO" id="GO:0003725">
    <property type="term" value="F:double-stranded RNA binding"/>
    <property type="evidence" value="ECO:0007669"/>
    <property type="project" value="InterPro"/>
</dbReference>
<dbReference type="GO" id="GO:0016874">
    <property type="term" value="F:ligase activity"/>
    <property type="evidence" value="ECO:0007669"/>
    <property type="project" value="UniProtKB-UniRule"/>
</dbReference>
<dbReference type="InterPro" id="IPR036046">
    <property type="entry name" value="Acylphosphatase-like_dom_sf"/>
</dbReference>
<dbReference type="SUPFAM" id="SSF55821">
    <property type="entry name" value="YrdC/RibB"/>
    <property type="match status" value="1"/>
</dbReference>
<protein>
    <recommendedName>
        <fullName evidence="8">Carbamoyltransferase</fullName>
        <ecNumber evidence="8">6.2.-.-</ecNumber>
    </recommendedName>
</protein>
<evidence type="ECO:0000259" key="11">
    <source>
        <dbReference type="PROSITE" id="PS51163"/>
    </source>
</evidence>
<comment type="pathway">
    <text evidence="1">Protein modification; [NiFe] hydrogenase maturation.</text>
</comment>
<dbReference type="PROSITE" id="PS51160">
    <property type="entry name" value="ACYLPHOSPHATASE_3"/>
    <property type="match status" value="1"/>
</dbReference>
<dbReference type="Pfam" id="PF22521">
    <property type="entry name" value="HypF_C_2"/>
    <property type="match status" value="1"/>
</dbReference>
<dbReference type="InterPro" id="IPR055128">
    <property type="entry name" value="HypF_C_2"/>
</dbReference>
<sequence length="779" mass="85549">MPPLHSNSKTRRQLHVRGIVQGVGFRPYVYRLATSLGLTGFVFNSSSGVTIEIEGSAALVCKFIDDLRPNSPRLAEILELTVAEMETVGETSFDILESQEALGEFALVTPDAGTCDACWNDFGDPSNRRFGYPFTNCTHCGPRYTIVQDIPYDRAKTTMSGFVMCEACKAEYSDPGNRRFHAQPNACAICGPSLCLAPSGSNPEDCSFHDKDSLPAIRKVRQLLREGKIVAVKGLGGFLLACDASNDVAVTELRRRKRRPLKPFALMARDLQSIRNICAVSSDDASTLQHPRRPIVVLPRLSSKDSEAASPTDAVAPGNNTLGIMLPYTPLHYLLFSDSPGSPPEFGALVMTSGNLSEEPIVVSNIEALERLSGIADWFLLHNRDIATRVDDSVVRIFERRERVLRRSRGFVPQAIDLGIELEQVLAVGAELKNTFCLTRGTHAILSQHIGDLENYETMCFFEETLEKMKHLFKVTPRAIAHDLHPGYRSTRMALASSIDRRFAVQHHHAHIASCMAENRLNGNVIGVAMDGTGLGPDGTIWGGEFFVANLAGFERRAHIRAVPLAGGDAAIRQPWRMALSYLRDSFGGRIPDELACFRDVPIKQFNLVDAMLSRRIQTVQTSSCGRLFDAIAALLGMHSEVTFEGQAAIALEMAVDRSITDRYEYELQQGEPVVVDFRPTVSAIIRDLARGRRVNEISACFHNTLSAAIVEVCCCIRRSDGLDRVCLSGGVFQNHILLGLTTVELRRLGFGVFLHAMVPANDGGIALGQAVIANELLR</sequence>
<comment type="caution">
    <text evidence="12">The sequence shown here is derived from an EMBL/GenBank/DDBJ whole genome shotgun (WGS) entry which is preliminary data.</text>
</comment>
<feature type="active site" evidence="9">
    <location>
        <position position="44"/>
    </location>
</feature>
<dbReference type="Pfam" id="PF01300">
    <property type="entry name" value="Sua5_yciO_yrdC"/>
    <property type="match status" value="1"/>
</dbReference>
<keyword evidence="12" id="KW-0808">Transferase</keyword>
<keyword evidence="13" id="KW-1185">Reference proteome</keyword>
<organism evidence="12 13">
    <name type="scientific">Edaphobacter modestus</name>
    <dbReference type="NCBI Taxonomy" id="388466"/>
    <lineage>
        <taxon>Bacteria</taxon>
        <taxon>Pseudomonadati</taxon>
        <taxon>Acidobacteriota</taxon>
        <taxon>Terriglobia</taxon>
        <taxon>Terriglobales</taxon>
        <taxon>Acidobacteriaceae</taxon>
        <taxon>Edaphobacter</taxon>
    </lineage>
</organism>
<dbReference type="RefSeq" id="WP_130417228.1">
    <property type="nucleotide sequence ID" value="NZ_SHKW01000001.1"/>
</dbReference>
<proteinExistence type="inferred from homology"/>
<dbReference type="InterPro" id="IPR011125">
    <property type="entry name" value="Znf_HypF"/>
</dbReference>
<evidence type="ECO:0000256" key="2">
    <source>
        <dbReference type="ARBA" id="ARBA00008097"/>
    </source>
</evidence>
<evidence type="ECO:0000256" key="1">
    <source>
        <dbReference type="ARBA" id="ARBA00004711"/>
    </source>
</evidence>
<dbReference type="Gene3D" id="3.30.110.120">
    <property type="match status" value="1"/>
</dbReference>
<dbReference type="PROSITE" id="PS51163">
    <property type="entry name" value="YRDC"/>
    <property type="match status" value="1"/>
</dbReference>
<name>A0A4Q7YMG8_9BACT</name>
<evidence type="ECO:0000256" key="5">
    <source>
        <dbReference type="ARBA" id="ARBA00022771"/>
    </source>
</evidence>
<dbReference type="Pfam" id="PF00708">
    <property type="entry name" value="Acylphosphatase"/>
    <property type="match status" value="1"/>
</dbReference>
<dbReference type="GO" id="GO:0016743">
    <property type="term" value="F:carboxyl- or carbamoyltransferase activity"/>
    <property type="evidence" value="ECO:0007669"/>
    <property type="project" value="UniProtKB-UniRule"/>
</dbReference>
<comment type="catalytic activity">
    <reaction evidence="7">
        <text>C-terminal L-cysteinyl-[HypE protein] + carbamoyl phosphate + ATP + H2O = C-terminal S-carboxamide-L-cysteinyl-[HypE protein] + AMP + phosphate + diphosphate + H(+)</text>
        <dbReference type="Rhea" id="RHEA:55636"/>
        <dbReference type="Rhea" id="RHEA-COMP:14247"/>
        <dbReference type="Rhea" id="RHEA-COMP:14392"/>
        <dbReference type="ChEBI" id="CHEBI:15377"/>
        <dbReference type="ChEBI" id="CHEBI:15378"/>
        <dbReference type="ChEBI" id="CHEBI:30616"/>
        <dbReference type="ChEBI" id="CHEBI:33019"/>
        <dbReference type="ChEBI" id="CHEBI:43474"/>
        <dbReference type="ChEBI" id="CHEBI:58228"/>
        <dbReference type="ChEBI" id="CHEBI:76913"/>
        <dbReference type="ChEBI" id="CHEBI:139126"/>
        <dbReference type="ChEBI" id="CHEBI:456215"/>
    </reaction>
</comment>
<evidence type="ECO:0000256" key="6">
    <source>
        <dbReference type="ARBA" id="ARBA00022833"/>
    </source>
</evidence>
<dbReference type="Gene3D" id="3.90.870.50">
    <property type="match status" value="1"/>
</dbReference>
<accession>A0A4Q7YMG8</accession>
<evidence type="ECO:0000313" key="13">
    <source>
        <dbReference type="Proteomes" id="UP000292958"/>
    </source>
</evidence>
<dbReference type="EMBL" id="SHKW01000001">
    <property type="protein sequence ID" value="RZU38942.1"/>
    <property type="molecule type" value="Genomic_DNA"/>
</dbReference>
<keyword evidence="4" id="KW-0479">Metal-binding</keyword>
<evidence type="ECO:0000256" key="8">
    <source>
        <dbReference type="PIRNR" id="PIRNR006256"/>
    </source>
</evidence>
<dbReference type="InterPro" id="IPR017945">
    <property type="entry name" value="DHBP_synth_RibB-like_a/b_dom"/>
</dbReference>
<feature type="domain" description="YrdC-like" evidence="11">
    <location>
        <begin position="214"/>
        <end position="410"/>
    </location>
</feature>
<dbReference type="InterPro" id="IPR017968">
    <property type="entry name" value="Acylphosphatase_CS"/>
</dbReference>
<gene>
    <name evidence="12" type="ORF">BDD14_0252</name>
</gene>
<dbReference type="OrthoDB" id="9808093at2"/>
<evidence type="ECO:0000256" key="3">
    <source>
        <dbReference type="ARBA" id="ARBA00022598"/>
    </source>
</evidence>
<comment type="catalytic activity">
    <reaction evidence="9">
        <text>an acyl phosphate + H2O = a carboxylate + phosphate + H(+)</text>
        <dbReference type="Rhea" id="RHEA:14965"/>
        <dbReference type="ChEBI" id="CHEBI:15377"/>
        <dbReference type="ChEBI" id="CHEBI:15378"/>
        <dbReference type="ChEBI" id="CHEBI:29067"/>
        <dbReference type="ChEBI" id="CHEBI:43474"/>
        <dbReference type="ChEBI" id="CHEBI:59918"/>
        <dbReference type="EC" id="3.6.1.7"/>
    </reaction>
</comment>
<dbReference type="Pfam" id="PF17788">
    <property type="entry name" value="HypF_C"/>
    <property type="match status" value="1"/>
</dbReference>
<keyword evidence="6" id="KW-0862">Zinc</keyword>
<dbReference type="InterPro" id="IPR004421">
    <property type="entry name" value="Carbamoyltransferase_HypF"/>
</dbReference>
<feature type="active site" evidence="9">
    <location>
        <position position="26"/>
    </location>
</feature>
<dbReference type="GO" id="GO:0003998">
    <property type="term" value="F:acylphosphatase activity"/>
    <property type="evidence" value="ECO:0007669"/>
    <property type="project" value="UniProtKB-EC"/>
</dbReference>
<dbReference type="GO" id="GO:0051604">
    <property type="term" value="P:protein maturation"/>
    <property type="evidence" value="ECO:0007669"/>
    <property type="project" value="TreeGrafter"/>
</dbReference>
<evidence type="ECO:0000256" key="4">
    <source>
        <dbReference type="ARBA" id="ARBA00022723"/>
    </source>
</evidence>
<dbReference type="InterPro" id="IPR041440">
    <property type="entry name" value="HypF_C"/>
</dbReference>
<dbReference type="PANTHER" id="PTHR42959">
    <property type="entry name" value="CARBAMOYLTRANSFERASE"/>
    <property type="match status" value="1"/>
</dbReference>
<dbReference type="SUPFAM" id="SSF54975">
    <property type="entry name" value="Acylphosphatase/BLUF domain-like"/>
    <property type="match status" value="1"/>
</dbReference>
<evidence type="ECO:0000259" key="10">
    <source>
        <dbReference type="PROSITE" id="PS51160"/>
    </source>
</evidence>
<dbReference type="FunFam" id="3.30.420.40:FF:000124">
    <property type="entry name" value="Carbamoyltransferase HypF"/>
    <property type="match status" value="1"/>
</dbReference>
<evidence type="ECO:0000313" key="12">
    <source>
        <dbReference type="EMBL" id="RZU38942.1"/>
    </source>
</evidence>
<dbReference type="PIRSF" id="PIRSF006256">
    <property type="entry name" value="CMPcnvr_hdrg_mat"/>
    <property type="match status" value="1"/>
</dbReference>
<keyword evidence="3" id="KW-0436">Ligase</keyword>
<dbReference type="InterPro" id="IPR051060">
    <property type="entry name" value="Carbamoyltrans_HypF-like"/>
</dbReference>
<dbReference type="Gene3D" id="3.30.420.40">
    <property type="match status" value="1"/>
</dbReference>
<keyword evidence="9" id="KW-0378">Hydrolase</keyword>
<feature type="domain" description="Acylphosphatase-like" evidence="10">
    <location>
        <begin position="11"/>
        <end position="97"/>
    </location>
</feature>
<reference evidence="12 13" key="1">
    <citation type="submission" date="2019-02" db="EMBL/GenBank/DDBJ databases">
        <title>Genomic Encyclopedia of Archaeal and Bacterial Type Strains, Phase II (KMG-II): from individual species to whole genera.</title>
        <authorList>
            <person name="Goeker M."/>
        </authorList>
    </citation>
    <scope>NUCLEOTIDE SEQUENCE [LARGE SCALE GENOMIC DNA]</scope>
    <source>
        <strain evidence="12 13">DSM 18101</strain>
    </source>
</reference>
<dbReference type="PROSITE" id="PS00150">
    <property type="entry name" value="ACYLPHOSPHATASE_1"/>
    <property type="match status" value="1"/>
</dbReference>
<dbReference type="EC" id="6.2.-.-" evidence="8"/>
<comment type="similarity">
    <text evidence="2 8">Belongs to the carbamoyltransferase HypF family.</text>
</comment>
<evidence type="ECO:0000256" key="9">
    <source>
        <dbReference type="PROSITE-ProRule" id="PRU00520"/>
    </source>
</evidence>
<dbReference type="PANTHER" id="PTHR42959:SF1">
    <property type="entry name" value="CARBAMOYLTRANSFERASE HYPF"/>
    <property type="match status" value="1"/>
</dbReference>
<dbReference type="AlphaFoldDB" id="A0A4Q7YMG8"/>
<dbReference type="Pfam" id="PF07503">
    <property type="entry name" value="zf-HYPF"/>
    <property type="match status" value="2"/>
</dbReference>